<feature type="compositionally biased region" description="Low complexity" evidence="1">
    <location>
        <begin position="137"/>
        <end position="148"/>
    </location>
</feature>
<feature type="region of interest" description="Disordered" evidence="1">
    <location>
        <begin position="1"/>
        <end position="36"/>
    </location>
</feature>
<evidence type="ECO:0000313" key="2">
    <source>
        <dbReference type="EMBL" id="CUF93161.1"/>
    </source>
</evidence>
<feature type="region of interest" description="Disordered" evidence="1">
    <location>
        <begin position="755"/>
        <end position="774"/>
    </location>
</feature>
<proteinExistence type="predicted"/>
<feature type="region of interest" description="Disordered" evidence="1">
    <location>
        <begin position="133"/>
        <end position="158"/>
    </location>
</feature>
<gene>
    <name evidence="2" type="ORF">BSAL_67420</name>
</gene>
<evidence type="ECO:0000313" key="3">
    <source>
        <dbReference type="Proteomes" id="UP000051952"/>
    </source>
</evidence>
<dbReference type="EMBL" id="CYKH01000451">
    <property type="protein sequence ID" value="CUF93161.1"/>
    <property type="molecule type" value="Genomic_DNA"/>
</dbReference>
<feature type="region of interest" description="Disordered" evidence="1">
    <location>
        <begin position="439"/>
        <end position="501"/>
    </location>
</feature>
<feature type="region of interest" description="Disordered" evidence="1">
    <location>
        <begin position="365"/>
        <end position="420"/>
    </location>
</feature>
<accession>A0A0S4IU33</accession>
<dbReference type="Proteomes" id="UP000051952">
    <property type="component" value="Unassembled WGS sequence"/>
</dbReference>
<dbReference type="VEuPathDB" id="TriTrypDB:BSAL_67420"/>
<protein>
    <submittedName>
        <fullName evidence="2">Uncharacterized protein</fullName>
    </submittedName>
</protein>
<feature type="compositionally biased region" description="Polar residues" evidence="1">
    <location>
        <begin position="485"/>
        <end position="501"/>
    </location>
</feature>
<keyword evidence="3" id="KW-1185">Reference proteome</keyword>
<evidence type="ECO:0000256" key="1">
    <source>
        <dbReference type="SAM" id="MobiDB-lite"/>
    </source>
</evidence>
<feature type="region of interest" description="Disordered" evidence="1">
    <location>
        <begin position="185"/>
        <end position="206"/>
    </location>
</feature>
<feature type="region of interest" description="Disordered" evidence="1">
    <location>
        <begin position="58"/>
        <end position="81"/>
    </location>
</feature>
<organism evidence="2 3">
    <name type="scientific">Bodo saltans</name>
    <name type="common">Flagellated protozoan</name>
    <dbReference type="NCBI Taxonomy" id="75058"/>
    <lineage>
        <taxon>Eukaryota</taxon>
        <taxon>Discoba</taxon>
        <taxon>Euglenozoa</taxon>
        <taxon>Kinetoplastea</taxon>
        <taxon>Metakinetoplastina</taxon>
        <taxon>Eubodonida</taxon>
        <taxon>Bodonidae</taxon>
        <taxon>Bodo</taxon>
    </lineage>
</organism>
<name>A0A0S4IU33_BODSA</name>
<feature type="compositionally biased region" description="Polar residues" evidence="1">
    <location>
        <begin position="445"/>
        <end position="457"/>
    </location>
</feature>
<feature type="compositionally biased region" description="Low complexity" evidence="1">
    <location>
        <begin position="469"/>
        <end position="484"/>
    </location>
</feature>
<feature type="compositionally biased region" description="Polar residues" evidence="1">
    <location>
        <begin position="374"/>
        <end position="384"/>
    </location>
</feature>
<dbReference type="AlphaFoldDB" id="A0A0S4IU33"/>
<sequence>MRQTSSAGRRPPLRSPSASKQQQHILARPELSPPPLSSVAVGAAAAAMHRQAISASTSLQVTSRGADEMHQSNENSYHFGGGALETESEALRLNRLLSGSEVAALSDVFYRSFGAHVTPSTLPSFLTAVGIQHDVHQQQQQQQQQHQQSSGGHNKPGDDGNLFEFLRDIILKGVDLEVAFRQAKSTAPTPNSGAALHQGHNKSDSVGHGAVLHRALVKVLSARRLSTAAAAVGGPNTAGGGRLLSARGSLLNTPKTGHLLLPRGGHQHHHHQHLDGSAGGLSLLPPPRALPPTISLDLLCWIARILKDQAIARATASSASAGSNPELLEAYRSCADDVTGTVTVQSVKDRCTLFDVQLSFGSKAEAKKKKWKRQQTALLSAQQQRRNDASANDLPDDDDSDTPMPEYDEDEDDDDDDADAASKANNVELNPVQFAKLLHTRQHQQKSSTAHQGTGDNASPKKKSPPSPTTSSSSSSSSRESSLSMEGNTTFPTPHSASIAQSPLNATTGRQHRLQQLLNSSPNQARGTAQPGGTQQRYLSPKRFVAVPYTEEELQLFEDGSGALQQAPHDQTVLANTLLGTETCVRPSALLQSGGLRCHSAPLSGGASSIAFKRTQQLSGVVNSVTSLLGAHQRNSAASAVQPTMLPQQDVTDQSDVASLLAGGGSTIGGADVADNSSYYHQRSMMSPPSETGVLPPPPSLMATYFLAHQSRASGTERLSSRENELAVHRCLGQRLVFAPRRCCRAAASGATVHHSAEGRAASRLSAHSSSAVL</sequence>
<feature type="compositionally biased region" description="Acidic residues" evidence="1">
    <location>
        <begin position="394"/>
        <end position="419"/>
    </location>
</feature>
<feature type="compositionally biased region" description="Low complexity" evidence="1">
    <location>
        <begin position="760"/>
        <end position="774"/>
    </location>
</feature>
<reference evidence="3" key="1">
    <citation type="submission" date="2015-09" db="EMBL/GenBank/DDBJ databases">
        <authorList>
            <consortium name="Pathogen Informatics"/>
        </authorList>
    </citation>
    <scope>NUCLEOTIDE SEQUENCE [LARGE SCALE GENOMIC DNA]</scope>
    <source>
        <strain evidence="3">Lake Konstanz</strain>
    </source>
</reference>